<dbReference type="AlphaFoldDB" id="A0A8S4QTS0"/>
<dbReference type="Gene3D" id="3.40.50.300">
    <property type="entry name" value="P-loop containing nucleotide triphosphate hydrolases"/>
    <property type="match status" value="1"/>
</dbReference>
<dbReference type="Pfam" id="PF13481">
    <property type="entry name" value="AAA_25"/>
    <property type="match status" value="1"/>
</dbReference>
<dbReference type="SUPFAM" id="SSF56731">
    <property type="entry name" value="DNA primase core"/>
    <property type="match status" value="1"/>
</dbReference>
<dbReference type="EMBL" id="CAKXAJ010015666">
    <property type="protein sequence ID" value="CAH2216477.1"/>
    <property type="molecule type" value="Genomic_DNA"/>
</dbReference>
<dbReference type="Proteomes" id="UP000838756">
    <property type="component" value="Unassembled WGS sequence"/>
</dbReference>
<accession>A0A8S4QTS0</accession>
<organism evidence="1 2">
    <name type="scientific">Pararge aegeria aegeria</name>
    <dbReference type="NCBI Taxonomy" id="348720"/>
    <lineage>
        <taxon>Eukaryota</taxon>
        <taxon>Metazoa</taxon>
        <taxon>Ecdysozoa</taxon>
        <taxon>Arthropoda</taxon>
        <taxon>Hexapoda</taxon>
        <taxon>Insecta</taxon>
        <taxon>Pterygota</taxon>
        <taxon>Neoptera</taxon>
        <taxon>Endopterygota</taxon>
        <taxon>Lepidoptera</taxon>
        <taxon>Glossata</taxon>
        <taxon>Ditrysia</taxon>
        <taxon>Papilionoidea</taxon>
        <taxon>Nymphalidae</taxon>
        <taxon>Satyrinae</taxon>
        <taxon>Satyrini</taxon>
        <taxon>Parargina</taxon>
        <taxon>Pararge</taxon>
    </lineage>
</organism>
<dbReference type="Gene3D" id="3.40.1360.10">
    <property type="match status" value="1"/>
</dbReference>
<proteinExistence type="predicted"/>
<gene>
    <name evidence="1" type="primary">jg24625</name>
    <name evidence="1" type="ORF">PAEG_LOCUS4523</name>
</gene>
<protein>
    <submittedName>
        <fullName evidence="1">Jg24625 protein</fullName>
    </submittedName>
</protein>
<evidence type="ECO:0000313" key="2">
    <source>
        <dbReference type="Proteomes" id="UP000838756"/>
    </source>
</evidence>
<evidence type="ECO:0000313" key="1">
    <source>
        <dbReference type="EMBL" id="CAH2216477.1"/>
    </source>
</evidence>
<dbReference type="CDD" id="cd01029">
    <property type="entry name" value="TOPRIM_primases"/>
    <property type="match status" value="1"/>
</dbReference>
<dbReference type="InterPro" id="IPR027417">
    <property type="entry name" value="P-loop_NTPase"/>
</dbReference>
<dbReference type="InterPro" id="IPR034154">
    <property type="entry name" value="TOPRIM_DnaG/twinkle"/>
</dbReference>
<name>A0A8S4QTS0_9NEOP</name>
<dbReference type="SUPFAM" id="SSF52540">
    <property type="entry name" value="P-loop containing nucleoside triphosphate hydrolases"/>
    <property type="match status" value="1"/>
</dbReference>
<sequence length="717" mass="80793">MLSAEVAKALAEGEYEKYRVIQDKLHESDFDELIKASKEKPLEQFDVEEIKRQLLLNIRSCLSYLFPRGTFHGDKFQIGDVQGNKGKSLKVELAYGKVGLWIDFATGDGGDIIDLWAAAHGKNAKIEFVEVISSISEWIGCNKRPTKEQKRITQWDYLDQDNQLIASKYRYDTASGKSYQPFDAKKSTFTAPEIRPLYNIPGITKSDRVILVEGEKCAELLIEQGITATTAMFGAKAPIEKTDWTPLKGKHIIIWPDNDDPGKDYAQEAAKKLSGFGVASLSILKIPQDKPKSWDAADSVLEGMNVEEFILNNKSPYSSRKSKRIDTTVWTNIPPERKWVIKDWLPVGSVTALYGDGGVGKSLLAQQLMTAAAFGKPWLGIDLEKIKTYGVFCEDDEEELWRRQCAINEFYQSGMESSDFQDNVGLWSRAGHNNQLMVFNNKDTGQLTTYFQELLEDIESFQPKLVILDTAADLFGGNENDRSHVRQFIQGCCGRIAQAIKGAVLLLAHPSDAGIIRKTGTGGSTAWNNTVRSRWYLTRPDKANASPDERILSRKKSNYSQCNNGQMTLYWKNGAFVHDNSVLNSEPIIRDQYSKKLDLERMRKHEVILNLIRSSAYQGNIYTAGQFAKRFEGEEGLGSERNIRERINNLATLGQIKFFRNAAGYGTNSKYGFLCVQDMEFKVSVGDKVEHKLIKPTHYYLQANGAVLPIKDLDVLW</sequence>
<keyword evidence="2" id="KW-1185">Reference proteome</keyword>
<dbReference type="OrthoDB" id="7331456at2759"/>
<comment type="caution">
    <text evidence="1">The sequence shown here is derived from an EMBL/GenBank/DDBJ whole genome shotgun (WGS) entry which is preliminary data.</text>
</comment>
<reference evidence="1" key="1">
    <citation type="submission" date="2022-03" db="EMBL/GenBank/DDBJ databases">
        <authorList>
            <person name="Lindestad O."/>
        </authorList>
    </citation>
    <scope>NUCLEOTIDE SEQUENCE</scope>
</reference>